<dbReference type="InterPro" id="IPR036397">
    <property type="entry name" value="RNaseH_sf"/>
</dbReference>
<name>A0A8J5D1S8_CHIOP</name>
<organism evidence="8 9">
    <name type="scientific">Chionoecetes opilio</name>
    <name type="common">Atlantic snow crab</name>
    <name type="synonym">Cancer opilio</name>
    <dbReference type="NCBI Taxonomy" id="41210"/>
    <lineage>
        <taxon>Eukaryota</taxon>
        <taxon>Metazoa</taxon>
        <taxon>Ecdysozoa</taxon>
        <taxon>Arthropoda</taxon>
        <taxon>Crustacea</taxon>
        <taxon>Multicrustacea</taxon>
        <taxon>Malacostraca</taxon>
        <taxon>Eumalacostraca</taxon>
        <taxon>Eucarida</taxon>
        <taxon>Decapoda</taxon>
        <taxon>Pleocyemata</taxon>
        <taxon>Brachyura</taxon>
        <taxon>Eubrachyura</taxon>
        <taxon>Majoidea</taxon>
        <taxon>Majidae</taxon>
        <taxon>Chionoecetes</taxon>
    </lineage>
</organism>
<dbReference type="InterPro" id="IPR047021">
    <property type="entry name" value="REXO1/3/4-like"/>
</dbReference>
<comment type="similarity">
    <text evidence="2">Belongs to the REXO1/REXO3 family.</text>
</comment>
<dbReference type="GO" id="GO:0004527">
    <property type="term" value="F:exonuclease activity"/>
    <property type="evidence" value="ECO:0007669"/>
    <property type="project" value="UniProtKB-KW"/>
</dbReference>
<protein>
    <submittedName>
        <fullName evidence="8">RNA exonuclease 1</fullName>
    </submittedName>
</protein>
<dbReference type="SMART" id="SM00479">
    <property type="entry name" value="EXOIII"/>
    <property type="match status" value="1"/>
</dbReference>
<evidence type="ECO:0000256" key="2">
    <source>
        <dbReference type="ARBA" id="ARBA00006357"/>
    </source>
</evidence>
<dbReference type="Gene3D" id="3.30.420.10">
    <property type="entry name" value="Ribonuclease H-like superfamily/Ribonuclease H"/>
    <property type="match status" value="1"/>
</dbReference>
<dbReference type="SUPFAM" id="SSF53098">
    <property type="entry name" value="Ribonuclease H-like"/>
    <property type="match status" value="1"/>
</dbReference>
<comment type="caution">
    <text evidence="8">The sequence shown here is derived from an EMBL/GenBank/DDBJ whole genome shotgun (WGS) entry which is preliminary data.</text>
</comment>
<reference evidence="8" key="1">
    <citation type="submission" date="2020-07" db="EMBL/GenBank/DDBJ databases">
        <title>The High-quality genome of the commercially important snow crab, Chionoecetes opilio.</title>
        <authorList>
            <person name="Jeong J.-H."/>
            <person name="Ryu S."/>
        </authorList>
    </citation>
    <scope>NUCLEOTIDE SEQUENCE</scope>
    <source>
        <strain evidence="8">MADBK_172401_WGS</strain>
        <tissue evidence="8">Digestive gland</tissue>
    </source>
</reference>
<evidence type="ECO:0000256" key="4">
    <source>
        <dbReference type="ARBA" id="ARBA00022801"/>
    </source>
</evidence>
<accession>A0A8J5D1S8</accession>
<gene>
    <name evidence="8" type="primary">Rexo1</name>
    <name evidence="8" type="ORF">GWK47_036568</name>
</gene>
<dbReference type="EMBL" id="JACEEZ010004415">
    <property type="protein sequence ID" value="KAG0726437.1"/>
    <property type="molecule type" value="Genomic_DNA"/>
</dbReference>
<keyword evidence="9" id="KW-1185">Reference proteome</keyword>
<evidence type="ECO:0000256" key="1">
    <source>
        <dbReference type="ARBA" id="ARBA00004123"/>
    </source>
</evidence>
<dbReference type="GO" id="GO:0005634">
    <property type="term" value="C:nucleus"/>
    <property type="evidence" value="ECO:0007669"/>
    <property type="project" value="UniProtKB-SubCell"/>
</dbReference>
<evidence type="ECO:0000259" key="7">
    <source>
        <dbReference type="SMART" id="SM00479"/>
    </source>
</evidence>
<evidence type="ECO:0000313" key="8">
    <source>
        <dbReference type="EMBL" id="KAG0726437.1"/>
    </source>
</evidence>
<dbReference type="PANTHER" id="PTHR12801">
    <property type="entry name" value="RNA EXONUCLEASE REXO1 / RECO3 FAMILY MEMBER-RELATED"/>
    <property type="match status" value="1"/>
</dbReference>
<keyword evidence="5 8" id="KW-0269">Exonuclease</keyword>
<evidence type="ECO:0000256" key="6">
    <source>
        <dbReference type="ARBA" id="ARBA00023242"/>
    </source>
</evidence>
<dbReference type="FunFam" id="3.30.420.10:FF:000031">
    <property type="entry name" value="RNA exonuclease 1"/>
    <property type="match status" value="1"/>
</dbReference>
<dbReference type="GO" id="GO:0010629">
    <property type="term" value="P:negative regulation of gene expression"/>
    <property type="evidence" value="ECO:0007669"/>
    <property type="project" value="UniProtKB-ARBA"/>
</dbReference>
<dbReference type="OrthoDB" id="206335at2759"/>
<evidence type="ECO:0000313" key="9">
    <source>
        <dbReference type="Proteomes" id="UP000770661"/>
    </source>
</evidence>
<proteinExistence type="inferred from homology"/>
<dbReference type="CDD" id="cd06145">
    <property type="entry name" value="REX1_like"/>
    <property type="match status" value="1"/>
</dbReference>
<sequence>MNSRASPSSTVGGDVVYEQLVKPENPILDYNTRFSGISESDMEDVKIGIRDVQAALLARFSDKTILIGHSLESDLHALKIIHNTVVDTAVVFPHKMGPPFKRALRNLAAEYLKKIIQDDVSGHDSAEDAVSALHLMQWKVKDDLKGFTK</sequence>
<dbReference type="InterPro" id="IPR012337">
    <property type="entry name" value="RNaseH-like_sf"/>
</dbReference>
<keyword evidence="3" id="KW-0540">Nuclease</keyword>
<keyword evidence="6" id="KW-0539">Nucleus</keyword>
<evidence type="ECO:0000256" key="5">
    <source>
        <dbReference type="ARBA" id="ARBA00022839"/>
    </source>
</evidence>
<dbReference type="PANTHER" id="PTHR12801:SF115">
    <property type="entry name" value="FI18136P1-RELATED"/>
    <property type="match status" value="1"/>
</dbReference>
<keyword evidence="4" id="KW-0378">Hydrolase</keyword>
<dbReference type="InterPro" id="IPR034922">
    <property type="entry name" value="REX1-like_exo"/>
</dbReference>
<dbReference type="GO" id="GO:0003676">
    <property type="term" value="F:nucleic acid binding"/>
    <property type="evidence" value="ECO:0007669"/>
    <property type="project" value="InterPro"/>
</dbReference>
<feature type="domain" description="Exonuclease" evidence="7">
    <location>
        <begin position="10"/>
        <end position="145"/>
    </location>
</feature>
<comment type="subcellular location">
    <subcellularLocation>
        <location evidence="1">Nucleus</location>
    </subcellularLocation>
</comment>
<dbReference type="InterPro" id="IPR013520">
    <property type="entry name" value="Ribonucl_H"/>
</dbReference>
<evidence type="ECO:0000256" key="3">
    <source>
        <dbReference type="ARBA" id="ARBA00022722"/>
    </source>
</evidence>
<dbReference type="Proteomes" id="UP000770661">
    <property type="component" value="Unassembled WGS sequence"/>
</dbReference>
<dbReference type="AlphaFoldDB" id="A0A8J5D1S8"/>